<gene>
    <name evidence="2" type="ORF">ET475_03720</name>
</gene>
<dbReference type="Proteomes" id="UP000293995">
    <property type="component" value="Chromosome"/>
</dbReference>
<dbReference type="AlphaFoldDB" id="A0A4P6EGA9"/>
<dbReference type="OrthoDB" id="5380150at2"/>
<dbReference type="Gene3D" id="3.60.21.10">
    <property type="match status" value="1"/>
</dbReference>
<dbReference type="GO" id="GO:0000398">
    <property type="term" value="P:mRNA splicing, via spliceosome"/>
    <property type="evidence" value="ECO:0007669"/>
    <property type="project" value="TreeGrafter"/>
</dbReference>
<dbReference type="InterPro" id="IPR004843">
    <property type="entry name" value="Calcineurin-like_PHP"/>
</dbReference>
<dbReference type="InterPro" id="IPR029052">
    <property type="entry name" value="Metallo-depent_PP-like"/>
</dbReference>
<evidence type="ECO:0000313" key="2">
    <source>
        <dbReference type="EMBL" id="QAY59187.1"/>
    </source>
</evidence>
<dbReference type="KEGG" id="mprt:ET475_03720"/>
<dbReference type="CDD" id="cd00838">
    <property type="entry name" value="MPP_superfamily"/>
    <property type="match status" value="1"/>
</dbReference>
<organism evidence="2 3">
    <name type="scientific">Microbacterium protaetiae</name>
    <dbReference type="NCBI Taxonomy" id="2509458"/>
    <lineage>
        <taxon>Bacteria</taxon>
        <taxon>Bacillati</taxon>
        <taxon>Actinomycetota</taxon>
        <taxon>Actinomycetes</taxon>
        <taxon>Micrococcales</taxon>
        <taxon>Microbacteriaceae</taxon>
        <taxon>Microbacterium</taxon>
    </lineage>
</organism>
<proteinExistence type="predicted"/>
<reference evidence="2 3" key="1">
    <citation type="submission" date="2019-01" db="EMBL/GenBank/DDBJ databases">
        <title>Genome sequencing of strain DFW100M-13.</title>
        <authorList>
            <person name="Heo J."/>
            <person name="Kim S.-J."/>
            <person name="Kim J.-S."/>
            <person name="Hong S.-B."/>
            <person name="Kwon S.-W."/>
        </authorList>
    </citation>
    <scope>NUCLEOTIDE SEQUENCE [LARGE SCALE GENOMIC DNA]</scope>
    <source>
        <strain evidence="2 3">DFW100M-13</strain>
    </source>
</reference>
<feature type="domain" description="Calcineurin-like phosphoesterase" evidence="1">
    <location>
        <begin position="8"/>
        <end position="221"/>
    </location>
</feature>
<dbReference type="Pfam" id="PF00149">
    <property type="entry name" value="Metallophos"/>
    <property type="match status" value="1"/>
</dbReference>
<dbReference type="PANTHER" id="PTHR12849">
    <property type="entry name" value="RNA LARIAT DEBRANCHING ENZYME"/>
    <property type="match status" value="1"/>
</dbReference>
<evidence type="ECO:0000313" key="3">
    <source>
        <dbReference type="Proteomes" id="UP000293995"/>
    </source>
</evidence>
<dbReference type="EMBL" id="CP035494">
    <property type="protein sequence ID" value="QAY59187.1"/>
    <property type="molecule type" value="Genomic_DNA"/>
</dbReference>
<evidence type="ECO:0000259" key="1">
    <source>
        <dbReference type="Pfam" id="PF00149"/>
    </source>
</evidence>
<dbReference type="GO" id="GO:0008419">
    <property type="term" value="F:RNA lariat debranching enzyme activity"/>
    <property type="evidence" value="ECO:0007669"/>
    <property type="project" value="TreeGrafter"/>
</dbReference>
<sequence>MVPVTVYFAVAGDIHGRWAGLAEDLRVAADFLPPGAELSAVFQVGDAEPTADDDQLAEVHHKPERRRLSDFADVLTGRIRFPAPVYFIGGNHEPWRTLDENGGVIAGGARLAPDVWFLGRAGHVHIAGIDIAFLSGIRPPDGKPLRTWERARSTDPRVHGYYSVEEVLRLCTAGTADIVLTHDWPTGSAYVHKTAYVGDPAVRRALELVAPSASFHGHYHRSERFRTLGVDVFARGCFEQGVPEAVAVFAFDEATRRVTPLPHVAA</sequence>
<accession>A0A4P6EGA9</accession>
<name>A0A4P6EGA9_9MICO</name>
<dbReference type="SUPFAM" id="SSF56300">
    <property type="entry name" value="Metallo-dependent phosphatases"/>
    <property type="match status" value="1"/>
</dbReference>
<dbReference type="PANTHER" id="PTHR12849:SF0">
    <property type="entry name" value="LARIAT DEBRANCHING ENZYME"/>
    <property type="match status" value="1"/>
</dbReference>
<protein>
    <recommendedName>
        <fullName evidence="1">Calcineurin-like phosphoesterase domain-containing protein</fullName>
    </recommendedName>
</protein>
<keyword evidence="3" id="KW-1185">Reference proteome</keyword>